<dbReference type="RefSeq" id="WP_221005865.1">
    <property type="nucleotide sequence ID" value="NZ_CP081150.1"/>
</dbReference>
<keyword evidence="1" id="KW-1133">Transmembrane helix</keyword>
<keyword evidence="1" id="KW-0472">Membrane</keyword>
<feature type="transmembrane region" description="Helical" evidence="1">
    <location>
        <begin position="45"/>
        <end position="65"/>
    </location>
</feature>
<gene>
    <name evidence="2" type="ORF">K4H28_14550</name>
</gene>
<dbReference type="Proteomes" id="UP000825679">
    <property type="component" value="Chromosome"/>
</dbReference>
<name>A0ABX8Z4I7_9NEIS</name>
<protein>
    <submittedName>
        <fullName evidence="2">Uncharacterized protein</fullName>
    </submittedName>
</protein>
<reference evidence="2 3" key="1">
    <citation type="submission" date="2021-08" db="EMBL/GenBank/DDBJ databases">
        <title>complete genome sequencing of Deefgea sp. D25.</title>
        <authorList>
            <person name="Bae J.-W."/>
            <person name="Gim D.-H."/>
        </authorList>
    </citation>
    <scope>NUCLEOTIDE SEQUENCE [LARGE SCALE GENOMIC DNA]</scope>
    <source>
        <strain evidence="2 3">D25</strain>
    </source>
</reference>
<feature type="transmembrane region" description="Helical" evidence="1">
    <location>
        <begin position="15"/>
        <end position="33"/>
    </location>
</feature>
<proteinExistence type="predicted"/>
<evidence type="ECO:0000256" key="1">
    <source>
        <dbReference type="SAM" id="Phobius"/>
    </source>
</evidence>
<keyword evidence="1" id="KW-0812">Transmembrane</keyword>
<evidence type="ECO:0000313" key="2">
    <source>
        <dbReference type="EMBL" id="QZA77484.1"/>
    </source>
</evidence>
<sequence length="69" mass="7673">MNSQLLSFCVKVKRASFWMMFACISLYILDVLLIKSPGSASAEIWARPIVLGAIFYVIANFAIACGQKR</sequence>
<keyword evidence="3" id="KW-1185">Reference proteome</keyword>
<dbReference type="EMBL" id="CP081150">
    <property type="protein sequence ID" value="QZA77484.1"/>
    <property type="molecule type" value="Genomic_DNA"/>
</dbReference>
<organism evidence="2 3">
    <name type="scientific">Deefgea tanakiae</name>
    <dbReference type="NCBI Taxonomy" id="2865840"/>
    <lineage>
        <taxon>Bacteria</taxon>
        <taxon>Pseudomonadati</taxon>
        <taxon>Pseudomonadota</taxon>
        <taxon>Betaproteobacteria</taxon>
        <taxon>Neisseriales</taxon>
        <taxon>Chitinibacteraceae</taxon>
        <taxon>Deefgea</taxon>
    </lineage>
</organism>
<evidence type="ECO:0000313" key="3">
    <source>
        <dbReference type="Proteomes" id="UP000825679"/>
    </source>
</evidence>
<accession>A0ABX8Z4I7</accession>